<feature type="region of interest" description="Disordered" evidence="3">
    <location>
        <begin position="62"/>
        <end position="83"/>
    </location>
</feature>
<keyword evidence="2" id="KW-0677">Repeat</keyword>
<dbReference type="SUPFAM" id="SSF52058">
    <property type="entry name" value="L domain-like"/>
    <property type="match status" value="1"/>
</dbReference>
<dbReference type="AlphaFoldDB" id="A0ABD0S2I7"/>
<feature type="region of interest" description="Disordered" evidence="3">
    <location>
        <begin position="139"/>
        <end position="192"/>
    </location>
</feature>
<evidence type="ECO:0000256" key="2">
    <source>
        <dbReference type="ARBA" id="ARBA00022737"/>
    </source>
</evidence>
<evidence type="ECO:0000256" key="1">
    <source>
        <dbReference type="ARBA" id="ARBA00022614"/>
    </source>
</evidence>
<evidence type="ECO:0000313" key="4">
    <source>
        <dbReference type="EMBL" id="KAL0808286.1"/>
    </source>
</evidence>
<feature type="compositionally biased region" description="Polar residues" evidence="3">
    <location>
        <begin position="173"/>
        <end position="183"/>
    </location>
</feature>
<dbReference type="Pfam" id="PF13855">
    <property type="entry name" value="LRR_8"/>
    <property type="match status" value="2"/>
</dbReference>
<dbReference type="SMART" id="SM00369">
    <property type="entry name" value="LRR_TYP"/>
    <property type="match status" value="5"/>
</dbReference>
<comment type="caution">
    <text evidence="4">The sequence shown here is derived from an EMBL/GenBank/DDBJ whole genome shotgun (WGS) entry which is preliminary data.</text>
</comment>
<dbReference type="SMART" id="SM00364">
    <property type="entry name" value="LRR_BAC"/>
    <property type="match status" value="8"/>
</dbReference>
<dbReference type="EMBL" id="JBEDNZ010000031">
    <property type="protein sequence ID" value="KAL0808286.1"/>
    <property type="molecule type" value="Genomic_DNA"/>
</dbReference>
<organism evidence="4 5">
    <name type="scientific">Loxostege sticticalis</name>
    <name type="common">Beet webworm moth</name>
    <dbReference type="NCBI Taxonomy" id="481309"/>
    <lineage>
        <taxon>Eukaryota</taxon>
        <taxon>Metazoa</taxon>
        <taxon>Ecdysozoa</taxon>
        <taxon>Arthropoda</taxon>
        <taxon>Hexapoda</taxon>
        <taxon>Insecta</taxon>
        <taxon>Pterygota</taxon>
        <taxon>Neoptera</taxon>
        <taxon>Endopterygota</taxon>
        <taxon>Lepidoptera</taxon>
        <taxon>Glossata</taxon>
        <taxon>Ditrysia</taxon>
        <taxon>Pyraloidea</taxon>
        <taxon>Crambidae</taxon>
        <taxon>Pyraustinae</taxon>
        <taxon>Loxostege</taxon>
    </lineage>
</organism>
<accession>A0ABD0S2I7</accession>
<feature type="compositionally biased region" description="Low complexity" evidence="3">
    <location>
        <begin position="145"/>
        <end position="162"/>
    </location>
</feature>
<evidence type="ECO:0000256" key="3">
    <source>
        <dbReference type="SAM" id="MobiDB-lite"/>
    </source>
</evidence>
<protein>
    <submittedName>
        <fullName evidence="4">Uncharacterized protein</fullName>
    </submittedName>
</protein>
<dbReference type="PROSITE" id="PS51450">
    <property type="entry name" value="LRR"/>
    <property type="match status" value="1"/>
</dbReference>
<keyword evidence="1" id="KW-0433">Leucine-rich repeat</keyword>
<dbReference type="PANTHER" id="PTHR48051">
    <property type="match status" value="1"/>
</dbReference>
<sequence>MSWLRAAALRVNKRLGSEGGALLALTRVDVANNELRTLPAELFTLLSLRYLNAAQNKLERLPRAGDPLEDEPKRGKKRRAADNRLEELPPELFHLPALQTLDVSNNKLRVLPCSVWSAPALRDLNAALNHLRDLPQGDENAIECSSPSALSPSESSPQLSAERSVTEHFTYDAATSKNSSRSPSIERSECDTLDDDDAPIVIANRGGNAVWSEARRPHAWRGELDAADAPAAPASSTASAGSRLAALNLSHNQFTCVPAPLACRAPHLTRLNMAYNSLRCRRLHLSHNQFTCVPAPLACRAPHLTRLNMAYNSLRSMSYVTSYPTSLRQLDLSHNEITCWPSLPQIESFGSTEGDPLACYCPNPTGRSRPRSGGSVRSQLLSAACPARRHLRLEGLRTLVSSNSSMLRS</sequence>
<name>A0ABD0S2I7_LOXSC</name>
<dbReference type="InterPro" id="IPR032675">
    <property type="entry name" value="LRR_dom_sf"/>
</dbReference>
<dbReference type="InterPro" id="IPR050216">
    <property type="entry name" value="LRR_domain-containing"/>
</dbReference>
<dbReference type="Proteomes" id="UP001549921">
    <property type="component" value="Unassembled WGS sequence"/>
</dbReference>
<proteinExistence type="predicted"/>
<dbReference type="InterPro" id="IPR003591">
    <property type="entry name" value="Leu-rich_rpt_typical-subtyp"/>
</dbReference>
<dbReference type="PANTHER" id="PTHR48051:SF1">
    <property type="entry name" value="RAS SUPPRESSOR PROTEIN 1"/>
    <property type="match status" value="1"/>
</dbReference>
<dbReference type="InterPro" id="IPR001611">
    <property type="entry name" value="Leu-rich_rpt"/>
</dbReference>
<gene>
    <name evidence="4" type="ORF">ABMA28_012781</name>
</gene>
<dbReference type="Gene3D" id="3.80.10.10">
    <property type="entry name" value="Ribonuclease Inhibitor"/>
    <property type="match status" value="3"/>
</dbReference>
<evidence type="ECO:0000313" key="5">
    <source>
        <dbReference type="Proteomes" id="UP001549921"/>
    </source>
</evidence>
<reference evidence="4 5" key="1">
    <citation type="submission" date="2024-06" db="EMBL/GenBank/DDBJ databases">
        <title>A chromosome-level genome assembly of beet webworm, Loxostege sticticalis.</title>
        <authorList>
            <person name="Zhang Y."/>
        </authorList>
    </citation>
    <scope>NUCLEOTIDE SEQUENCE [LARGE SCALE GENOMIC DNA]</scope>
    <source>
        <strain evidence="4">AQ028</strain>
        <tissue evidence="4">Male pupae</tissue>
    </source>
</reference>